<dbReference type="AlphaFoldDB" id="A0AA38HNV9"/>
<dbReference type="Gene3D" id="2.60.40.1970">
    <property type="entry name" value="YEATS domain"/>
    <property type="match status" value="1"/>
</dbReference>
<dbReference type="GO" id="GO:0006355">
    <property type="term" value="P:regulation of DNA-templated transcription"/>
    <property type="evidence" value="ECO:0007669"/>
    <property type="project" value="InterPro"/>
</dbReference>
<evidence type="ECO:0000256" key="2">
    <source>
        <dbReference type="PROSITE-ProRule" id="PRU00376"/>
    </source>
</evidence>
<organism evidence="4 5">
    <name type="scientific">Zophobas morio</name>
    <dbReference type="NCBI Taxonomy" id="2755281"/>
    <lineage>
        <taxon>Eukaryota</taxon>
        <taxon>Metazoa</taxon>
        <taxon>Ecdysozoa</taxon>
        <taxon>Arthropoda</taxon>
        <taxon>Hexapoda</taxon>
        <taxon>Insecta</taxon>
        <taxon>Pterygota</taxon>
        <taxon>Neoptera</taxon>
        <taxon>Endopterygota</taxon>
        <taxon>Coleoptera</taxon>
        <taxon>Polyphaga</taxon>
        <taxon>Cucujiformia</taxon>
        <taxon>Tenebrionidae</taxon>
        <taxon>Zophobas</taxon>
    </lineage>
</organism>
<evidence type="ECO:0000256" key="1">
    <source>
        <dbReference type="ARBA" id="ARBA00023242"/>
    </source>
</evidence>
<dbReference type="Proteomes" id="UP001168821">
    <property type="component" value="Unassembled WGS sequence"/>
</dbReference>
<dbReference type="InterPro" id="IPR038704">
    <property type="entry name" value="YEAST_sf"/>
</dbReference>
<keyword evidence="1 2" id="KW-0539">Nucleus</keyword>
<evidence type="ECO:0000259" key="3">
    <source>
        <dbReference type="PROSITE" id="PS51037"/>
    </source>
</evidence>
<dbReference type="PANTHER" id="PTHR23195">
    <property type="entry name" value="YEATS DOMAIN"/>
    <property type="match status" value="1"/>
</dbReference>
<dbReference type="EMBL" id="JALNTZ010000009">
    <property type="protein sequence ID" value="KAJ3640975.1"/>
    <property type="molecule type" value="Genomic_DNA"/>
</dbReference>
<dbReference type="InterPro" id="IPR055129">
    <property type="entry name" value="YEATS_dom"/>
</dbReference>
<gene>
    <name evidence="4" type="ORF">Zmor_027506</name>
</gene>
<comment type="subcellular location">
    <subcellularLocation>
        <location evidence="2">Nucleus</location>
    </subcellularLocation>
</comment>
<reference evidence="4" key="1">
    <citation type="journal article" date="2023" name="G3 (Bethesda)">
        <title>Whole genome assemblies of Zophobas morio and Tenebrio molitor.</title>
        <authorList>
            <person name="Kaur S."/>
            <person name="Stinson S.A."/>
            <person name="diCenzo G.C."/>
        </authorList>
    </citation>
    <scope>NUCLEOTIDE SEQUENCE</scope>
    <source>
        <strain evidence="4">QUZm001</strain>
    </source>
</reference>
<sequence>MDRYRETGQVDPDYESYNSAVELNEEEDKRENLTKIKKIIEDEYSKQITQRHEQIEQVELQIFKVRKLLHLLRYALIMSYYKKKELEYSGTEEEPSTSDTLVVPDKQNRIHPAVKKLLGRNVNSLDHLSVRDKRKVIPKYNLVHKATEPPTNVPESKKIKLDESVCQNAEKIVELPTVEHEKPLEFIRSRKKTKYRVVVGNISKWMPSSEDDILTHKWMVYVRGPKDKPDVSHFIDKVVYYLHPSYKPHDVVEVSESPFHLSRRGWGEFPVRVQIFFKVTLNKPIDIVHNIKLDKTYSGRQTLGNETIIDVFLYDENTHHSQIETDPNNIPEEIDVQTIKPEEHDIKIEVTEHDYCSDVNDTNEEMNVDHSYCLPASHEGLPKAQKEKIEQDESNKLIYGLETYCREENRSTNKPIPTNNIKQLIQLNRKDIKFNNTKIIVFGKKVEGSFLAKLGKLIQVPSRNAVSTNKETRNFKVTLPKNRLKSMGEALPYLFKRLPLYSDLATNVNYKRMYPFTAPSLKEFVSWNVAKRRSSEWSRARTIKKILLEEKIQGIESWNTKTILMYGRSHDYTPFISYGLFNRDSEEKNLLMCCYSGQGLKNDARSVVDDTHDVNVDVDSDTEMSSSKKVVDLIDISDPHTKMECSYIRQAARNSGFVLKPEEIVEGVKVNGAEMMILEAVKCFAENLIRRAKNHRVCTRTPSPTTSAINREDVEVAINERPEMFHFRQLTNERRNDYFF</sequence>
<dbReference type="InterPro" id="IPR055127">
    <property type="entry name" value="YEATS2_3HBD"/>
</dbReference>
<dbReference type="Pfam" id="PF03366">
    <property type="entry name" value="YEATS"/>
    <property type="match status" value="1"/>
</dbReference>
<dbReference type="CDD" id="cd16907">
    <property type="entry name" value="YEATS_YEATS2_like"/>
    <property type="match status" value="1"/>
</dbReference>
<accession>A0AA38HNV9</accession>
<evidence type="ECO:0000313" key="5">
    <source>
        <dbReference type="Proteomes" id="UP001168821"/>
    </source>
</evidence>
<proteinExistence type="predicted"/>
<protein>
    <recommendedName>
        <fullName evidence="3">YEATS domain-containing protein</fullName>
    </recommendedName>
</protein>
<keyword evidence="5" id="KW-1185">Reference proteome</keyword>
<evidence type="ECO:0000313" key="4">
    <source>
        <dbReference type="EMBL" id="KAJ3640975.1"/>
    </source>
</evidence>
<feature type="domain" description="YEATS" evidence="3">
    <location>
        <begin position="187"/>
        <end position="333"/>
    </location>
</feature>
<dbReference type="PROSITE" id="PS51037">
    <property type="entry name" value="YEATS"/>
    <property type="match status" value="1"/>
</dbReference>
<dbReference type="InterPro" id="IPR005033">
    <property type="entry name" value="YEATS"/>
</dbReference>
<comment type="caution">
    <text evidence="4">The sequence shown here is derived from an EMBL/GenBank/DDBJ whole genome shotgun (WGS) entry which is preliminary data.</text>
</comment>
<dbReference type="GO" id="GO:0005634">
    <property type="term" value="C:nucleus"/>
    <property type="evidence" value="ECO:0007669"/>
    <property type="project" value="UniProtKB-SubCell"/>
</dbReference>
<name>A0AA38HNV9_9CUCU</name>
<dbReference type="Pfam" id="PF22951">
    <property type="entry name" value="3HBD"/>
    <property type="match status" value="1"/>
</dbReference>